<organism evidence="2 3">
    <name type="scientific">Pseudoalteromonas phenolica</name>
    <dbReference type="NCBI Taxonomy" id="161398"/>
    <lineage>
        <taxon>Bacteria</taxon>
        <taxon>Pseudomonadati</taxon>
        <taxon>Pseudomonadota</taxon>
        <taxon>Gammaproteobacteria</taxon>
        <taxon>Alteromonadales</taxon>
        <taxon>Pseudoalteromonadaceae</taxon>
        <taxon>Pseudoalteromonas</taxon>
    </lineage>
</organism>
<feature type="transmembrane region" description="Helical" evidence="1">
    <location>
        <begin position="190"/>
        <end position="208"/>
    </location>
</feature>
<gene>
    <name evidence="2" type="ORF">PP2015_426</name>
</gene>
<dbReference type="Proteomes" id="UP000061457">
    <property type="component" value="Chromosome I"/>
</dbReference>
<dbReference type="AlphaFoldDB" id="A0A0S2JXT2"/>
<accession>A0A0S2JXT2</accession>
<protein>
    <recommendedName>
        <fullName evidence="4">EpsG family protein</fullName>
    </recommendedName>
</protein>
<feature type="transmembrane region" description="Helical" evidence="1">
    <location>
        <begin position="322"/>
        <end position="340"/>
    </location>
</feature>
<dbReference type="OrthoDB" id="6636121at2"/>
<evidence type="ECO:0008006" key="4">
    <source>
        <dbReference type="Google" id="ProtNLM"/>
    </source>
</evidence>
<feature type="transmembrane region" description="Helical" evidence="1">
    <location>
        <begin position="271"/>
        <end position="290"/>
    </location>
</feature>
<evidence type="ECO:0000313" key="2">
    <source>
        <dbReference type="EMBL" id="ALO40951.1"/>
    </source>
</evidence>
<reference evidence="2 3" key="1">
    <citation type="submission" date="2015-11" db="EMBL/GenBank/DDBJ databases">
        <authorList>
            <person name="Zhang Y."/>
            <person name="Guo Z."/>
        </authorList>
    </citation>
    <scope>NUCLEOTIDE SEQUENCE [LARGE SCALE GENOMIC DNA]</scope>
    <source>
        <strain evidence="2 3">KCTC 12086</strain>
    </source>
</reference>
<evidence type="ECO:0000256" key="1">
    <source>
        <dbReference type="SAM" id="Phobius"/>
    </source>
</evidence>
<feature type="transmembrane region" description="Helical" evidence="1">
    <location>
        <begin position="28"/>
        <end position="47"/>
    </location>
</feature>
<dbReference type="STRING" id="161398.PP2015_426"/>
<dbReference type="InterPro" id="IPR049458">
    <property type="entry name" value="EpsG-like"/>
</dbReference>
<sequence length="351" mass="41652">MYPYYLVFFSLVILSFFEYFNLLKNRGIPILFAFFILFAFTGLRGDVGTDTSSYLNIFNNLDLYNEQIEIGFVYLNEIVRYFGLNFSFLLLLSALISLILYFYSLYRFLGFGVVLFSFLIIYCDLYLYFNFSGIRQGIALSIALLAGYFSFKKNLFSYLIAVFVATLFHKSAIIILLYWPLFNIDFRKYLNFYSTLLFIFLAFAWFSISKEILYGLSDVVDIKGAGMYFSQSYNELNSNAYLNGLLRRFYPLVIFFIVFRFSSNNEIIKKLLAVYLFGFIFYALNYPILQDVTVRLSSYFLMFECILTPLILLRVKYTFNRILFFVVILFVLVYKLHSYARIEDFHYYLYF</sequence>
<dbReference type="Pfam" id="PF14897">
    <property type="entry name" value="EpsG"/>
    <property type="match status" value="1"/>
</dbReference>
<keyword evidence="1" id="KW-0472">Membrane</keyword>
<feature type="transmembrane region" description="Helical" evidence="1">
    <location>
        <begin position="157"/>
        <end position="178"/>
    </location>
</feature>
<keyword evidence="1" id="KW-1133">Transmembrane helix</keyword>
<feature type="transmembrane region" description="Helical" evidence="1">
    <location>
        <begin position="108"/>
        <end position="127"/>
    </location>
</feature>
<feature type="transmembrane region" description="Helical" evidence="1">
    <location>
        <begin position="296"/>
        <end position="315"/>
    </location>
</feature>
<feature type="transmembrane region" description="Helical" evidence="1">
    <location>
        <begin position="240"/>
        <end position="259"/>
    </location>
</feature>
<dbReference type="EMBL" id="CP013187">
    <property type="protein sequence ID" value="ALO40951.1"/>
    <property type="molecule type" value="Genomic_DNA"/>
</dbReference>
<feature type="transmembrane region" description="Helical" evidence="1">
    <location>
        <begin position="82"/>
        <end position="102"/>
    </location>
</feature>
<keyword evidence="1" id="KW-0812">Transmembrane</keyword>
<keyword evidence="3" id="KW-1185">Reference proteome</keyword>
<feature type="transmembrane region" description="Helical" evidence="1">
    <location>
        <begin position="5"/>
        <end position="22"/>
    </location>
</feature>
<proteinExistence type="predicted"/>
<dbReference type="PATRIC" id="fig|161398.10.peg.436"/>
<evidence type="ECO:0000313" key="3">
    <source>
        <dbReference type="Proteomes" id="UP000061457"/>
    </source>
</evidence>
<name>A0A0S2JXT2_9GAMM</name>
<dbReference type="KEGG" id="pphe:PP2015_426"/>